<dbReference type="EMBL" id="VJMH01000168">
    <property type="protein sequence ID" value="KAF0718225.1"/>
    <property type="molecule type" value="Genomic_DNA"/>
</dbReference>
<evidence type="ECO:0000313" key="2">
    <source>
        <dbReference type="EMBL" id="VFT79041.1"/>
    </source>
</evidence>
<protein>
    <submittedName>
        <fullName evidence="2">Aste57867_1833 protein</fullName>
    </submittedName>
</protein>
<dbReference type="Proteomes" id="UP000332933">
    <property type="component" value="Unassembled WGS sequence"/>
</dbReference>
<dbReference type="AlphaFoldDB" id="A0A485K6P6"/>
<dbReference type="EMBL" id="CAADRA010000168">
    <property type="protein sequence ID" value="VFT79041.1"/>
    <property type="molecule type" value="Genomic_DNA"/>
</dbReference>
<organism evidence="2 3">
    <name type="scientific">Aphanomyces stellatus</name>
    <dbReference type="NCBI Taxonomy" id="120398"/>
    <lineage>
        <taxon>Eukaryota</taxon>
        <taxon>Sar</taxon>
        <taxon>Stramenopiles</taxon>
        <taxon>Oomycota</taxon>
        <taxon>Saprolegniomycetes</taxon>
        <taxon>Saprolegniales</taxon>
        <taxon>Verrucalvaceae</taxon>
        <taxon>Aphanomyces</taxon>
    </lineage>
</organism>
<gene>
    <name evidence="2" type="primary">Aste57867_1833</name>
    <name evidence="1" type="ORF">As57867_001831</name>
    <name evidence="2" type="ORF">ASTE57867_1833</name>
</gene>
<name>A0A485K6P6_9STRA</name>
<evidence type="ECO:0000313" key="3">
    <source>
        <dbReference type="Proteomes" id="UP000332933"/>
    </source>
</evidence>
<evidence type="ECO:0000313" key="1">
    <source>
        <dbReference type="EMBL" id="KAF0718225.1"/>
    </source>
</evidence>
<dbReference type="CDD" id="cd09272">
    <property type="entry name" value="RNase_HI_RT_Ty1"/>
    <property type="match status" value="1"/>
</dbReference>
<dbReference type="OrthoDB" id="91821at2759"/>
<reference evidence="2 3" key="1">
    <citation type="submission" date="2019-03" db="EMBL/GenBank/DDBJ databases">
        <authorList>
            <person name="Gaulin E."/>
            <person name="Dumas B."/>
        </authorList>
    </citation>
    <scope>NUCLEOTIDE SEQUENCE [LARGE SCALE GENOMIC DNA]</scope>
    <source>
        <strain evidence="2">CBS 568.67</strain>
    </source>
</reference>
<accession>A0A485K6P6</accession>
<keyword evidence="3" id="KW-1185">Reference proteome</keyword>
<reference evidence="1" key="2">
    <citation type="submission" date="2019-06" db="EMBL/GenBank/DDBJ databases">
        <title>Genomics analysis of Aphanomyces spp. identifies a new class of oomycete effector associated with host adaptation.</title>
        <authorList>
            <person name="Gaulin E."/>
        </authorList>
    </citation>
    <scope>NUCLEOTIDE SEQUENCE</scope>
    <source>
        <strain evidence="1">CBS 578.67</strain>
    </source>
</reference>
<proteinExistence type="predicted"/>
<sequence>MGRPITAAIPLFEVSQSTIQIVNYSGHHGHTKHIDVRYHFINDLVEQQTFRVVYTDMQIQVAGIFTKPLDTMTFCAVRSKLRVVKLRISDPFVDRDPEA</sequence>